<evidence type="ECO:0000313" key="1">
    <source>
        <dbReference type="EMBL" id="ODV69968.1"/>
    </source>
</evidence>
<dbReference type="OrthoDB" id="5529571at2759"/>
<protein>
    <submittedName>
        <fullName evidence="1">TOM13-domain-containing protein</fullName>
    </submittedName>
</protein>
<dbReference type="PANTHER" id="PTHR28241:SF1">
    <property type="entry name" value="MITOCHONDRIAL IMPORT PROTEIN 1"/>
    <property type="match status" value="1"/>
</dbReference>
<reference evidence="2" key="1">
    <citation type="submission" date="2016-05" db="EMBL/GenBank/DDBJ databases">
        <title>Comparative genomics of biotechnologically important yeasts.</title>
        <authorList>
            <consortium name="DOE Joint Genome Institute"/>
            <person name="Riley R."/>
            <person name="Haridas S."/>
            <person name="Wolfe K.H."/>
            <person name="Lopes M.R."/>
            <person name="Hittinger C.T."/>
            <person name="Goker M."/>
            <person name="Salamov A."/>
            <person name="Wisecaver J."/>
            <person name="Long T.M."/>
            <person name="Aerts A.L."/>
            <person name="Barry K."/>
            <person name="Choi C."/>
            <person name="Clum A."/>
            <person name="Coughlan A.Y."/>
            <person name="Deshpande S."/>
            <person name="Douglass A.P."/>
            <person name="Hanson S.J."/>
            <person name="Klenk H.-P."/>
            <person name="Labutti K."/>
            <person name="Lapidus A."/>
            <person name="Lindquist E."/>
            <person name="Lipzen A."/>
            <person name="Meier-Kolthoff J.P."/>
            <person name="Ohm R.A."/>
            <person name="Otillar R.P."/>
            <person name="Pangilinan J."/>
            <person name="Peng Y."/>
            <person name="Rokas A."/>
            <person name="Rosa C.A."/>
            <person name="Scheuner C."/>
            <person name="Sibirny A.A."/>
            <person name="Slot J.C."/>
            <person name="Stielow J.B."/>
            <person name="Sun H."/>
            <person name="Kurtzman C.P."/>
            <person name="Blackwell M."/>
            <person name="Grigoriev I.V."/>
            <person name="Jeffries T.W."/>
        </authorList>
    </citation>
    <scope>NUCLEOTIDE SEQUENCE [LARGE SCALE GENOMIC DNA]</scope>
    <source>
        <strain evidence="2">NRRL Y-1933</strain>
    </source>
</reference>
<sequence>MSVARPQGELSELTEANDITVVKSQMSLDELVNEEDILNTDRIINQGRLEEEEEELAVTQETYTIDLWSILKKGSINLILPFINGMMLGFGEILAHEIGFKYNWRGAKVSPPRRIESKQKESKFL</sequence>
<dbReference type="InterPro" id="IPR013262">
    <property type="entry name" value="OMP_MIM1/TOM13_mt"/>
</dbReference>
<proteinExistence type="predicted"/>
<keyword evidence="2" id="KW-1185">Reference proteome</keyword>
<dbReference type="STRING" id="984485.A0A1E4RRU0"/>
<dbReference type="AlphaFoldDB" id="A0A1E4RRU0"/>
<dbReference type="Proteomes" id="UP000095085">
    <property type="component" value="Unassembled WGS sequence"/>
</dbReference>
<gene>
    <name evidence="1" type="ORF">HYPBUDRAFT_151499</name>
</gene>
<accession>A0A1E4RRU0</accession>
<dbReference type="RefSeq" id="XP_020079035.1">
    <property type="nucleotide sequence ID" value="XM_020220527.1"/>
</dbReference>
<name>A0A1E4RRU0_9ASCO</name>
<dbReference type="EMBL" id="KV454538">
    <property type="protein sequence ID" value="ODV69968.1"/>
    <property type="molecule type" value="Genomic_DNA"/>
</dbReference>
<dbReference type="GeneID" id="30995077"/>
<dbReference type="GO" id="GO:0005741">
    <property type="term" value="C:mitochondrial outer membrane"/>
    <property type="evidence" value="ECO:0007669"/>
    <property type="project" value="InterPro"/>
</dbReference>
<dbReference type="GO" id="GO:0045040">
    <property type="term" value="P:protein insertion into mitochondrial outer membrane"/>
    <property type="evidence" value="ECO:0007669"/>
    <property type="project" value="TreeGrafter"/>
</dbReference>
<evidence type="ECO:0000313" key="2">
    <source>
        <dbReference type="Proteomes" id="UP000095085"/>
    </source>
</evidence>
<dbReference type="PANTHER" id="PTHR28241">
    <property type="entry name" value="MITOCHONDRIAL IMPORT PROTEIN 1"/>
    <property type="match status" value="1"/>
</dbReference>
<organism evidence="1 2">
    <name type="scientific">Hyphopichia burtonii NRRL Y-1933</name>
    <dbReference type="NCBI Taxonomy" id="984485"/>
    <lineage>
        <taxon>Eukaryota</taxon>
        <taxon>Fungi</taxon>
        <taxon>Dikarya</taxon>
        <taxon>Ascomycota</taxon>
        <taxon>Saccharomycotina</taxon>
        <taxon>Pichiomycetes</taxon>
        <taxon>Debaryomycetaceae</taxon>
        <taxon>Hyphopichia</taxon>
    </lineage>
</organism>
<dbReference type="GO" id="GO:0070096">
    <property type="term" value="P:mitochondrial outer membrane translocase complex assembly"/>
    <property type="evidence" value="ECO:0007669"/>
    <property type="project" value="TreeGrafter"/>
</dbReference>
<dbReference type="Pfam" id="PF08219">
    <property type="entry name" value="TOM13"/>
    <property type="match status" value="1"/>
</dbReference>